<protein>
    <recommendedName>
        <fullName evidence="10">Myb-like domain-containing protein</fullName>
    </recommendedName>
</protein>
<evidence type="ECO:0000259" key="6">
    <source>
        <dbReference type="PROSITE" id="PS50090"/>
    </source>
</evidence>
<dbReference type="Gene3D" id="1.10.10.60">
    <property type="entry name" value="Homeodomain-like"/>
    <property type="match status" value="1"/>
</dbReference>
<keyword evidence="9" id="KW-1185">Reference proteome</keyword>
<accession>A0AB34K2Q9</accession>
<dbReference type="PANTHER" id="PTHR46621:SF1">
    <property type="entry name" value="SNRNA-ACTIVATING PROTEIN COMPLEX SUBUNIT 4"/>
    <property type="match status" value="1"/>
</dbReference>
<dbReference type="AlphaFoldDB" id="A0AB34K2Q9"/>
<dbReference type="SUPFAM" id="SSF46689">
    <property type="entry name" value="Homeodomain-like"/>
    <property type="match status" value="1"/>
</dbReference>
<evidence type="ECO:0000313" key="9">
    <source>
        <dbReference type="Proteomes" id="UP001515480"/>
    </source>
</evidence>
<feature type="domain" description="Myb-like" evidence="6">
    <location>
        <begin position="243"/>
        <end position="287"/>
    </location>
</feature>
<evidence type="ECO:0000256" key="2">
    <source>
        <dbReference type="ARBA" id="ARBA00023125"/>
    </source>
</evidence>
<keyword evidence="3" id="KW-0804">Transcription</keyword>
<evidence type="ECO:0000256" key="3">
    <source>
        <dbReference type="ARBA" id="ARBA00023163"/>
    </source>
</evidence>
<reference evidence="8 9" key="1">
    <citation type="journal article" date="2024" name="Science">
        <title>Giant polyketide synthase enzymes in the biosynthesis of giant marine polyether toxins.</title>
        <authorList>
            <person name="Fallon T.R."/>
            <person name="Shende V.V."/>
            <person name="Wierzbicki I.H."/>
            <person name="Pendleton A.L."/>
            <person name="Watervoot N.F."/>
            <person name="Auber R.P."/>
            <person name="Gonzalez D.J."/>
            <person name="Wisecaver J.H."/>
            <person name="Moore B.S."/>
        </authorList>
    </citation>
    <scope>NUCLEOTIDE SEQUENCE [LARGE SCALE GENOMIC DNA]</scope>
    <source>
        <strain evidence="8 9">12B1</strain>
    </source>
</reference>
<dbReference type="Proteomes" id="UP001515480">
    <property type="component" value="Unassembled WGS sequence"/>
</dbReference>
<dbReference type="InterPro" id="IPR001005">
    <property type="entry name" value="SANT/Myb"/>
</dbReference>
<dbReference type="PANTHER" id="PTHR46621">
    <property type="entry name" value="SNRNA-ACTIVATING PROTEIN COMPLEX SUBUNIT 4"/>
    <property type="match status" value="1"/>
</dbReference>
<dbReference type="SMART" id="SM00717">
    <property type="entry name" value="SANT"/>
    <property type="match status" value="1"/>
</dbReference>
<dbReference type="GO" id="GO:0019185">
    <property type="term" value="C:snRNA-activating protein complex"/>
    <property type="evidence" value="ECO:0007669"/>
    <property type="project" value="TreeGrafter"/>
</dbReference>
<organism evidence="8 9">
    <name type="scientific">Prymnesium parvum</name>
    <name type="common">Toxic golden alga</name>
    <dbReference type="NCBI Taxonomy" id="97485"/>
    <lineage>
        <taxon>Eukaryota</taxon>
        <taxon>Haptista</taxon>
        <taxon>Haptophyta</taxon>
        <taxon>Prymnesiophyceae</taxon>
        <taxon>Prymnesiales</taxon>
        <taxon>Prymnesiaceae</taxon>
        <taxon>Prymnesium</taxon>
    </lineage>
</organism>
<dbReference type="EMBL" id="JBGBPQ010000003">
    <property type="protein sequence ID" value="KAL1527230.1"/>
    <property type="molecule type" value="Genomic_DNA"/>
</dbReference>
<name>A0AB34K2Q9_PRYPA</name>
<sequence length="508" mass="55796">MSSALAPPQCGALTPRRRSALETGQGPFNPSTSARRALFGVAKAIRELQLYLARVDPDYATDESTCERALLSGVTHSINMAQRMEQSAIDHLSSIKDRPKPGSTAAGTPVHKDPRNPLREQLERCRREAHEAVLVMKGHQTTLREHCGRMRHCILILQMMNDIYSSAVGILQRNTLTSTASSKGTLASPHRHGAIRCSLSGKPFQMPSGGSSPALTLSPRTPRVSTAGGSKAGSAAISGRALPWSEEEDLVLLEAVKEHGLQQWSTVALQLPSRSSSQCHERWDKLVDEQLHTARERQVATRKAAHQAELAINDVGGGLRLLRNQLHLTTQKMMKDQAKRYEVRAKDRNWEQRASIIGESPEHERIRKLLQSGGPGVLLSRLRTNLKAVEAELQLRMLTFETGALPVPSNAVTGQSTSNKTRYFMQVKDLQTGETCLYWEEPKELRNTDPSQNAASSELTRKLHESVASPLVPAKPTLELATTAQDGRYLIVSSGNSSSSSTPRSRPF</sequence>
<dbReference type="GO" id="GO:0042796">
    <property type="term" value="P:snRNA transcription by RNA polymerase III"/>
    <property type="evidence" value="ECO:0007669"/>
    <property type="project" value="TreeGrafter"/>
</dbReference>
<dbReference type="InterPro" id="IPR009057">
    <property type="entry name" value="Homeodomain-like_sf"/>
</dbReference>
<evidence type="ECO:0000256" key="4">
    <source>
        <dbReference type="ARBA" id="ARBA00023242"/>
    </source>
</evidence>
<dbReference type="CDD" id="cd00167">
    <property type="entry name" value="SANT"/>
    <property type="match status" value="1"/>
</dbReference>
<evidence type="ECO:0008006" key="10">
    <source>
        <dbReference type="Google" id="ProtNLM"/>
    </source>
</evidence>
<keyword evidence="2" id="KW-0238">DNA-binding</keyword>
<dbReference type="GO" id="GO:0001006">
    <property type="term" value="F:RNA polymerase III type 3 promoter sequence-specific DNA binding"/>
    <property type="evidence" value="ECO:0007669"/>
    <property type="project" value="TreeGrafter"/>
</dbReference>
<feature type="domain" description="HTH myb-type" evidence="7">
    <location>
        <begin position="243"/>
        <end position="291"/>
    </location>
</feature>
<dbReference type="Pfam" id="PF00249">
    <property type="entry name" value="Myb_DNA-binding"/>
    <property type="match status" value="1"/>
</dbReference>
<keyword evidence="1" id="KW-0805">Transcription regulation</keyword>
<evidence type="ECO:0000259" key="7">
    <source>
        <dbReference type="PROSITE" id="PS51294"/>
    </source>
</evidence>
<dbReference type="InterPro" id="IPR017930">
    <property type="entry name" value="Myb_dom"/>
</dbReference>
<comment type="caution">
    <text evidence="8">The sequence shown here is derived from an EMBL/GenBank/DDBJ whole genome shotgun (WGS) entry which is preliminary data.</text>
</comment>
<evidence type="ECO:0000256" key="1">
    <source>
        <dbReference type="ARBA" id="ARBA00023015"/>
    </source>
</evidence>
<feature type="compositionally biased region" description="Low complexity" evidence="5">
    <location>
        <begin position="225"/>
        <end position="234"/>
    </location>
</feature>
<gene>
    <name evidence="8" type="ORF">AB1Y20_015907</name>
</gene>
<keyword evidence="4" id="KW-0539">Nucleus</keyword>
<dbReference type="PROSITE" id="PS50090">
    <property type="entry name" value="MYB_LIKE"/>
    <property type="match status" value="1"/>
</dbReference>
<feature type="compositionally biased region" description="Polar residues" evidence="5">
    <location>
        <begin position="208"/>
        <end position="219"/>
    </location>
</feature>
<proteinExistence type="predicted"/>
<dbReference type="InterPro" id="IPR051575">
    <property type="entry name" value="Myb-like_DNA-bd"/>
</dbReference>
<dbReference type="GO" id="GO:0000978">
    <property type="term" value="F:RNA polymerase II cis-regulatory region sequence-specific DNA binding"/>
    <property type="evidence" value="ECO:0007669"/>
    <property type="project" value="TreeGrafter"/>
</dbReference>
<feature type="region of interest" description="Disordered" evidence="5">
    <location>
        <begin position="199"/>
        <end position="234"/>
    </location>
</feature>
<feature type="region of interest" description="Disordered" evidence="5">
    <location>
        <begin position="1"/>
        <end position="33"/>
    </location>
</feature>
<dbReference type="GO" id="GO:0042795">
    <property type="term" value="P:snRNA transcription by RNA polymerase II"/>
    <property type="evidence" value="ECO:0007669"/>
    <property type="project" value="TreeGrafter"/>
</dbReference>
<dbReference type="PROSITE" id="PS51294">
    <property type="entry name" value="HTH_MYB"/>
    <property type="match status" value="1"/>
</dbReference>
<evidence type="ECO:0000313" key="8">
    <source>
        <dbReference type="EMBL" id="KAL1527230.1"/>
    </source>
</evidence>
<evidence type="ECO:0000256" key="5">
    <source>
        <dbReference type="SAM" id="MobiDB-lite"/>
    </source>
</evidence>
<feature type="region of interest" description="Disordered" evidence="5">
    <location>
        <begin position="94"/>
        <end position="116"/>
    </location>
</feature>